<accession>A0AAW2NKA0</accession>
<reference evidence="2" key="2">
    <citation type="journal article" date="2024" name="Plant">
        <title>Genomic evolution and insights into agronomic trait innovations of Sesamum species.</title>
        <authorList>
            <person name="Miao H."/>
            <person name="Wang L."/>
            <person name="Qu L."/>
            <person name="Liu H."/>
            <person name="Sun Y."/>
            <person name="Le M."/>
            <person name="Wang Q."/>
            <person name="Wei S."/>
            <person name="Zheng Y."/>
            <person name="Lin W."/>
            <person name="Duan Y."/>
            <person name="Cao H."/>
            <person name="Xiong S."/>
            <person name="Wang X."/>
            <person name="Wei L."/>
            <person name="Li C."/>
            <person name="Ma Q."/>
            <person name="Ju M."/>
            <person name="Zhao R."/>
            <person name="Li G."/>
            <person name="Mu C."/>
            <person name="Tian Q."/>
            <person name="Mei H."/>
            <person name="Zhang T."/>
            <person name="Gao T."/>
            <person name="Zhang H."/>
        </authorList>
    </citation>
    <scope>NUCLEOTIDE SEQUENCE</scope>
    <source>
        <strain evidence="2">G01</strain>
    </source>
</reference>
<feature type="region of interest" description="Disordered" evidence="1">
    <location>
        <begin position="314"/>
        <end position="344"/>
    </location>
</feature>
<name>A0AAW2NKA0_9LAMI</name>
<feature type="compositionally biased region" description="Polar residues" evidence="1">
    <location>
        <begin position="326"/>
        <end position="344"/>
    </location>
</feature>
<evidence type="ECO:0000313" key="2">
    <source>
        <dbReference type="EMBL" id="KAL0343001.1"/>
    </source>
</evidence>
<dbReference type="EMBL" id="JACGWK010000007">
    <property type="protein sequence ID" value="KAL0343001.1"/>
    <property type="molecule type" value="Genomic_DNA"/>
</dbReference>
<comment type="caution">
    <text evidence="2">The sequence shown here is derived from an EMBL/GenBank/DDBJ whole genome shotgun (WGS) entry which is preliminary data.</text>
</comment>
<evidence type="ECO:0008006" key="3">
    <source>
        <dbReference type="Google" id="ProtNLM"/>
    </source>
</evidence>
<feature type="region of interest" description="Disordered" evidence="1">
    <location>
        <begin position="261"/>
        <end position="288"/>
    </location>
</feature>
<proteinExistence type="predicted"/>
<dbReference type="PANTHER" id="PTHR31973:SF191">
    <property type="entry name" value="OS05G0489400 PROTEIN"/>
    <property type="match status" value="1"/>
</dbReference>
<evidence type="ECO:0000256" key="1">
    <source>
        <dbReference type="SAM" id="MobiDB-lite"/>
    </source>
</evidence>
<dbReference type="PANTHER" id="PTHR31973">
    <property type="entry name" value="POLYPROTEIN, PUTATIVE-RELATED"/>
    <property type="match status" value="1"/>
</dbReference>
<gene>
    <name evidence="2" type="ORF">Sangu_1187500</name>
</gene>
<dbReference type="AlphaFoldDB" id="A0AAW2NKA0"/>
<reference evidence="2" key="1">
    <citation type="submission" date="2020-06" db="EMBL/GenBank/DDBJ databases">
        <authorList>
            <person name="Li T."/>
            <person name="Hu X."/>
            <person name="Zhang T."/>
            <person name="Song X."/>
            <person name="Zhang H."/>
            <person name="Dai N."/>
            <person name="Sheng W."/>
            <person name="Hou X."/>
            <person name="Wei L."/>
        </authorList>
    </citation>
    <scope>NUCLEOTIDE SEQUENCE</scope>
    <source>
        <strain evidence="2">G01</strain>
        <tissue evidence="2">Leaf</tissue>
    </source>
</reference>
<organism evidence="2">
    <name type="scientific">Sesamum angustifolium</name>
    <dbReference type="NCBI Taxonomy" id="2727405"/>
    <lineage>
        <taxon>Eukaryota</taxon>
        <taxon>Viridiplantae</taxon>
        <taxon>Streptophyta</taxon>
        <taxon>Embryophyta</taxon>
        <taxon>Tracheophyta</taxon>
        <taxon>Spermatophyta</taxon>
        <taxon>Magnoliopsida</taxon>
        <taxon>eudicotyledons</taxon>
        <taxon>Gunneridae</taxon>
        <taxon>Pentapetalae</taxon>
        <taxon>asterids</taxon>
        <taxon>lamiids</taxon>
        <taxon>Lamiales</taxon>
        <taxon>Pedaliaceae</taxon>
        <taxon>Sesamum</taxon>
    </lineage>
</organism>
<protein>
    <recommendedName>
        <fullName evidence="3">CCHC-type domain-containing protein</fullName>
    </recommendedName>
</protein>
<sequence length="434" mass="49553">MWFLSLLQSDLELDEEYAWTFMSDKQKYIIPAFESLFPNAENRFCVRHLHSNMKRDGFTGKILKNALWAAARATRIEEFKARMEQLKELHEDAYNWLVKKPANQWSRSHFSTLPKCDILLNNMCESFNAFILPARDKPIITLLETIRNLLMIRMQVNRDKARKWDFLLCPKIKSALAKNIKEVAECIPCRNTISAIWFISEVPEDYVHDVYKLQFLFLKCFVHVLCLSCKVSTYLRCYEHAIQGVNGAELWPKCELPPPLPPKYENKPGRPKKIRRRQPDEPPAATNTTRLKKCLKSLKCGKCGVVGHNSRTCNKRSGQAEEMPIGTSQPPSTQESNHTQSTSLEPSMHNLLLHSLQQQFQEGKNYLKAGSKNVGLKLVGKSNNISSVNVNVTQSSRINSPIIVRGGMNFITLPNLRAALGTQQAEKGQSNHDK</sequence>